<comment type="caution">
    <text evidence="2">The sequence shown here is derived from an EMBL/GenBank/DDBJ whole genome shotgun (WGS) entry which is preliminary data.</text>
</comment>
<reference evidence="2" key="1">
    <citation type="journal article" date="2021" name="PeerJ">
        <title>Extensive microbial diversity within the chicken gut microbiome revealed by metagenomics and culture.</title>
        <authorList>
            <person name="Gilroy R."/>
            <person name="Ravi A."/>
            <person name="Getino M."/>
            <person name="Pursley I."/>
            <person name="Horton D.L."/>
            <person name="Alikhan N.F."/>
            <person name="Baker D."/>
            <person name="Gharbi K."/>
            <person name="Hall N."/>
            <person name="Watson M."/>
            <person name="Adriaenssens E.M."/>
            <person name="Foster-Nyarko E."/>
            <person name="Jarju S."/>
            <person name="Secka A."/>
            <person name="Antonio M."/>
            <person name="Oren A."/>
            <person name="Chaudhuri R.R."/>
            <person name="La Ragione R."/>
            <person name="Hildebrand F."/>
            <person name="Pallen M.J."/>
        </authorList>
    </citation>
    <scope>NUCLEOTIDE SEQUENCE</scope>
    <source>
        <strain evidence="2">421</strain>
    </source>
</reference>
<evidence type="ECO:0000313" key="3">
    <source>
        <dbReference type="Proteomes" id="UP000824205"/>
    </source>
</evidence>
<gene>
    <name evidence="2" type="ORF">IAA48_03800</name>
</gene>
<name>A0A9D1RDD8_9FIRM</name>
<keyword evidence="1" id="KW-0732">Signal</keyword>
<sequence length="262" mass="29611">MKRLKSAVVFRKVSILCVVVFLFAAACLNGCSSSNPTTEETTKRQTYDYVKTLENGLTMNLTEKILDDALIGLEFSFDCDFATVSVDETALQAENYNCYLLHKTDGERINNSGDVPLSNRILYFDRVELSDYTLHFECPFAFELDSAYSVDININDSQAETINRISLPLDNYIEIDEIAVRTGYDKYSDKCEDISFSTSGNVEFDIQVKQSEIRTGAPVGDLKKLSDTNYIYSHPITDTEQDIIISFTTLKVKDNLNCDIEF</sequence>
<evidence type="ECO:0000256" key="1">
    <source>
        <dbReference type="SAM" id="SignalP"/>
    </source>
</evidence>
<feature type="signal peptide" evidence="1">
    <location>
        <begin position="1"/>
        <end position="26"/>
    </location>
</feature>
<organism evidence="2 3">
    <name type="scientific">Candidatus Eubacterium faecipullorum</name>
    <dbReference type="NCBI Taxonomy" id="2838571"/>
    <lineage>
        <taxon>Bacteria</taxon>
        <taxon>Bacillati</taxon>
        <taxon>Bacillota</taxon>
        <taxon>Clostridia</taxon>
        <taxon>Eubacteriales</taxon>
        <taxon>Eubacteriaceae</taxon>
        <taxon>Eubacterium</taxon>
    </lineage>
</organism>
<dbReference type="Proteomes" id="UP000824205">
    <property type="component" value="Unassembled WGS sequence"/>
</dbReference>
<proteinExistence type="predicted"/>
<reference evidence="2" key="2">
    <citation type="submission" date="2021-04" db="EMBL/GenBank/DDBJ databases">
        <authorList>
            <person name="Gilroy R."/>
        </authorList>
    </citation>
    <scope>NUCLEOTIDE SEQUENCE</scope>
    <source>
        <strain evidence="2">421</strain>
    </source>
</reference>
<dbReference type="AlphaFoldDB" id="A0A9D1RDD8"/>
<evidence type="ECO:0000313" key="2">
    <source>
        <dbReference type="EMBL" id="HIW85599.1"/>
    </source>
</evidence>
<dbReference type="EMBL" id="DXGE01000016">
    <property type="protein sequence ID" value="HIW85599.1"/>
    <property type="molecule type" value="Genomic_DNA"/>
</dbReference>
<dbReference type="PROSITE" id="PS51257">
    <property type="entry name" value="PROKAR_LIPOPROTEIN"/>
    <property type="match status" value="1"/>
</dbReference>
<feature type="chain" id="PRO_5039557086" description="Lipoprotein" evidence="1">
    <location>
        <begin position="27"/>
        <end position="262"/>
    </location>
</feature>
<evidence type="ECO:0008006" key="4">
    <source>
        <dbReference type="Google" id="ProtNLM"/>
    </source>
</evidence>
<accession>A0A9D1RDD8</accession>
<protein>
    <recommendedName>
        <fullName evidence="4">Lipoprotein</fullName>
    </recommendedName>
</protein>